<dbReference type="OrthoDB" id="9800477at2"/>
<gene>
    <name evidence="12" type="primary">fur</name>
    <name evidence="14" type="ordered locus">SAR116_1571</name>
</gene>
<dbReference type="GO" id="GO:0045892">
    <property type="term" value="P:negative regulation of DNA-templated transcription"/>
    <property type="evidence" value="ECO:0007669"/>
    <property type="project" value="TreeGrafter"/>
</dbReference>
<dbReference type="PANTHER" id="PTHR33202:SF7">
    <property type="entry name" value="FERRIC UPTAKE REGULATION PROTEIN"/>
    <property type="match status" value="1"/>
</dbReference>
<dbReference type="InterPro" id="IPR036388">
    <property type="entry name" value="WH-like_DNA-bd_sf"/>
</dbReference>
<evidence type="ECO:0000256" key="13">
    <source>
        <dbReference type="SAM" id="MobiDB-lite"/>
    </source>
</evidence>
<dbReference type="EMBL" id="CP001751">
    <property type="protein sequence ID" value="ADE39814.1"/>
    <property type="molecule type" value="Genomic_DNA"/>
</dbReference>
<evidence type="ECO:0000256" key="12">
    <source>
        <dbReference type="RuleBase" id="RU364037"/>
    </source>
</evidence>
<dbReference type="GO" id="GO:1900376">
    <property type="term" value="P:regulation of secondary metabolite biosynthetic process"/>
    <property type="evidence" value="ECO:0007669"/>
    <property type="project" value="TreeGrafter"/>
</dbReference>
<keyword evidence="9 12" id="KW-0238">DNA-binding</keyword>
<evidence type="ECO:0000256" key="5">
    <source>
        <dbReference type="ARBA" id="ARBA00022491"/>
    </source>
</evidence>
<dbReference type="GO" id="GO:0016874">
    <property type="term" value="F:ligase activity"/>
    <property type="evidence" value="ECO:0007669"/>
    <property type="project" value="UniProtKB-KW"/>
</dbReference>
<dbReference type="GO" id="GO:0003700">
    <property type="term" value="F:DNA-binding transcription factor activity"/>
    <property type="evidence" value="ECO:0007669"/>
    <property type="project" value="UniProtKB-UniRule"/>
</dbReference>
<protein>
    <recommendedName>
        <fullName evidence="3 12">Ferric uptake regulation protein</fullName>
    </recommendedName>
</protein>
<feature type="binding site" evidence="11">
    <location>
        <position position="114"/>
    </location>
    <ligand>
        <name>Fe cation</name>
        <dbReference type="ChEBI" id="CHEBI:24875"/>
    </ligand>
</feature>
<dbReference type="NCBIfam" id="NF045678">
    <property type="entry name" value="TransRegIrrA"/>
    <property type="match status" value="1"/>
</dbReference>
<dbReference type="CDD" id="cd07153">
    <property type="entry name" value="Fur_like"/>
    <property type="match status" value="1"/>
</dbReference>
<keyword evidence="6 11" id="KW-0479">Metal-binding</keyword>
<evidence type="ECO:0000256" key="9">
    <source>
        <dbReference type="ARBA" id="ARBA00023125"/>
    </source>
</evidence>
<comment type="subunit">
    <text evidence="12">Homodimer.</text>
</comment>
<evidence type="ECO:0000256" key="4">
    <source>
        <dbReference type="ARBA" id="ARBA00022490"/>
    </source>
</evidence>
<keyword evidence="10 12" id="KW-0804">Transcription</keyword>
<dbReference type="AlphaFoldDB" id="D5BU67"/>
<evidence type="ECO:0000256" key="3">
    <source>
        <dbReference type="ARBA" id="ARBA00020910"/>
    </source>
</evidence>
<keyword evidence="7 12" id="KW-0862">Zinc</keyword>
<dbReference type="Gene3D" id="1.10.10.10">
    <property type="entry name" value="Winged helix-like DNA-binding domain superfamily/Winged helix DNA-binding domain"/>
    <property type="match status" value="1"/>
</dbReference>
<keyword evidence="8 12" id="KW-0805">Transcription regulation</keyword>
<dbReference type="InterPro" id="IPR036390">
    <property type="entry name" value="WH_DNA-bd_sf"/>
</dbReference>
<dbReference type="GO" id="GO:0005737">
    <property type="term" value="C:cytoplasm"/>
    <property type="evidence" value="ECO:0007669"/>
    <property type="project" value="UniProtKB-SubCell"/>
</dbReference>
<dbReference type="GO" id="GO:0000976">
    <property type="term" value="F:transcription cis-regulatory region binding"/>
    <property type="evidence" value="ECO:0007669"/>
    <property type="project" value="TreeGrafter"/>
</dbReference>
<evidence type="ECO:0000256" key="10">
    <source>
        <dbReference type="ARBA" id="ARBA00023163"/>
    </source>
</evidence>
<dbReference type="SUPFAM" id="SSF46785">
    <property type="entry name" value="Winged helix' DNA-binding domain"/>
    <property type="match status" value="1"/>
</dbReference>
<keyword evidence="15" id="KW-1185">Reference proteome</keyword>
<evidence type="ECO:0000256" key="1">
    <source>
        <dbReference type="ARBA" id="ARBA00004496"/>
    </source>
</evidence>
<dbReference type="KEGG" id="apb:SAR116_1571"/>
<dbReference type="PANTHER" id="PTHR33202">
    <property type="entry name" value="ZINC UPTAKE REGULATION PROTEIN"/>
    <property type="match status" value="1"/>
</dbReference>
<dbReference type="FunFam" id="1.10.10.10:FF:000007">
    <property type="entry name" value="Ferric uptake regulation protein"/>
    <property type="match status" value="1"/>
</dbReference>
<evidence type="ECO:0000256" key="6">
    <source>
        <dbReference type="ARBA" id="ARBA00022723"/>
    </source>
</evidence>
<proteinExistence type="inferred from homology"/>
<keyword evidence="5 12" id="KW-0678">Repressor</keyword>
<evidence type="ECO:0000256" key="2">
    <source>
        <dbReference type="ARBA" id="ARBA00007957"/>
    </source>
</evidence>
<evidence type="ECO:0000256" key="11">
    <source>
        <dbReference type="PIRSR" id="PIRSR602481-2"/>
    </source>
</evidence>
<comment type="similarity">
    <text evidence="2 12">Belongs to the Fur family.</text>
</comment>
<dbReference type="HOGENOM" id="CLU_096072_1_2_5"/>
<accession>D5BU67</accession>
<dbReference type="RefSeq" id="WP_013046441.1">
    <property type="nucleotide sequence ID" value="NC_014010.1"/>
</dbReference>
<evidence type="ECO:0000313" key="15">
    <source>
        <dbReference type="Proteomes" id="UP000007460"/>
    </source>
</evidence>
<evidence type="ECO:0000256" key="7">
    <source>
        <dbReference type="ARBA" id="ARBA00022833"/>
    </source>
</evidence>
<dbReference type="STRING" id="488538.SAR116_1571"/>
<keyword evidence="4 12" id="KW-0963">Cytoplasm</keyword>
<keyword evidence="14" id="KW-0436">Ligase</keyword>
<comment type="cofactor">
    <cofactor evidence="11">
        <name>Mn(2+)</name>
        <dbReference type="ChEBI" id="CHEBI:29035"/>
    </cofactor>
    <cofactor evidence="11">
        <name>Fe(2+)</name>
        <dbReference type="ChEBI" id="CHEBI:29033"/>
    </cofactor>
    <text evidence="11">Binds 1 Mn(2+) or Fe(2+) ion per subunit.</text>
</comment>
<evidence type="ECO:0000256" key="8">
    <source>
        <dbReference type="ARBA" id="ARBA00023015"/>
    </source>
</evidence>
<name>D5BU67_PUNMI</name>
<dbReference type="eggNOG" id="COG0735">
    <property type="taxonomic scope" value="Bacteria"/>
</dbReference>
<dbReference type="InterPro" id="IPR002481">
    <property type="entry name" value="FUR"/>
</dbReference>
<sequence length="160" mass="17691">MIEKNSNARARLAGKDQEKRQHGPTGDRGQDLTTRLREAGLRPTRQRIAIAALLLDGRHRHVSPEQLTAEIAKAGTHVAGGTVYNTLNQFTEAGLLRRITLHNEHSIFDTNVDHHHHFYDADNDKLTDIASDDVILAQLPEAPDGHEISSVDVVISITSK</sequence>
<dbReference type="Proteomes" id="UP000007460">
    <property type="component" value="Chromosome"/>
</dbReference>
<feature type="region of interest" description="Disordered" evidence="13">
    <location>
        <begin position="1"/>
        <end position="40"/>
    </location>
</feature>
<keyword evidence="11 12" id="KW-0408">Iron</keyword>
<organism evidence="14 15">
    <name type="scientific">Puniceispirillum marinum (strain IMCC1322)</name>
    <dbReference type="NCBI Taxonomy" id="488538"/>
    <lineage>
        <taxon>Bacteria</taxon>
        <taxon>Pseudomonadati</taxon>
        <taxon>Pseudomonadota</taxon>
        <taxon>Alphaproteobacteria</taxon>
        <taxon>Candidatus Puniceispirillales</taxon>
        <taxon>Candidatus Puniceispirillaceae</taxon>
        <taxon>Candidatus Puniceispirillum</taxon>
    </lineage>
</organism>
<dbReference type="GO" id="GO:0008270">
    <property type="term" value="F:zinc ion binding"/>
    <property type="evidence" value="ECO:0007669"/>
    <property type="project" value="TreeGrafter"/>
</dbReference>
<reference evidence="14 15" key="1">
    <citation type="journal article" date="2010" name="J. Bacteriol.">
        <title>Complete genome sequence of "Candidatus Puniceispirillum marinum" IMCC1322, a representative of the SAR116 clade in the Alphaproteobacteria.</title>
        <authorList>
            <person name="Oh H.M."/>
            <person name="Kwon K.K."/>
            <person name="Kang I."/>
            <person name="Kang S.G."/>
            <person name="Lee J.H."/>
            <person name="Kim S.J."/>
            <person name="Cho J.C."/>
        </authorList>
    </citation>
    <scope>NUCLEOTIDE SEQUENCE [LARGE SCALE GENOMIC DNA]</scope>
    <source>
        <strain evidence="14 15">IMCC1322</strain>
    </source>
</reference>
<feature type="compositionally biased region" description="Basic and acidic residues" evidence="13">
    <location>
        <begin position="28"/>
        <end position="40"/>
    </location>
</feature>
<dbReference type="Pfam" id="PF01475">
    <property type="entry name" value="FUR"/>
    <property type="match status" value="1"/>
</dbReference>
<evidence type="ECO:0000313" key="14">
    <source>
        <dbReference type="EMBL" id="ADE39814.1"/>
    </source>
</evidence>
<comment type="subcellular location">
    <subcellularLocation>
        <location evidence="1 12">Cytoplasm</location>
    </subcellularLocation>
</comment>